<keyword evidence="2" id="KW-1185">Reference proteome</keyword>
<dbReference type="EMBL" id="BAAAPB010000003">
    <property type="protein sequence ID" value="GAA1968459.1"/>
    <property type="molecule type" value="Genomic_DNA"/>
</dbReference>
<evidence type="ECO:0000313" key="2">
    <source>
        <dbReference type="Proteomes" id="UP001500571"/>
    </source>
</evidence>
<gene>
    <name evidence="1" type="ORF">GCM10009798_31270</name>
</gene>
<evidence type="ECO:0000313" key="1">
    <source>
        <dbReference type="EMBL" id="GAA1968459.1"/>
    </source>
</evidence>
<name>A0ABP5CTN9_9ACTN</name>
<protein>
    <recommendedName>
        <fullName evidence="3">Protein ImuA</fullName>
    </recommendedName>
</protein>
<organism evidence="1 2">
    <name type="scientific">Nocardioides panacihumi</name>
    <dbReference type="NCBI Taxonomy" id="400774"/>
    <lineage>
        <taxon>Bacteria</taxon>
        <taxon>Bacillati</taxon>
        <taxon>Actinomycetota</taxon>
        <taxon>Actinomycetes</taxon>
        <taxon>Propionibacteriales</taxon>
        <taxon>Nocardioidaceae</taxon>
        <taxon>Nocardioides</taxon>
    </lineage>
</organism>
<dbReference type="RefSeq" id="WP_344046343.1">
    <property type="nucleotide sequence ID" value="NZ_BAAAPB010000003.1"/>
</dbReference>
<comment type="caution">
    <text evidence="1">The sequence shown here is derived from an EMBL/GenBank/DDBJ whole genome shotgun (WGS) entry which is preliminary data.</text>
</comment>
<accession>A0ABP5CTN9</accession>
<sequence>MASPTLLRSADRPDKHAEIDRLRERISRLQGRPGEAARALDTHPALAGIVQLRAGGTYEVAPEYGGAGLALALLAGPSAVGGWGAVVGMSDFGAEAAASLGVRLDRTVLVPDPGELWLEAVAALVDVVTIVVVRPPGRVGEAHAGKLAARLRTREAALVSLGPWPRADVRLAVETPRWSGAGRGDGHLRARHVTVAVQRGTAPPRRTDLWFPDADLALRAVGSERVAEIRDVG</sequence>
<proteinExistence type="predicted"/>
<reference evidence="2" key="1">
    <citation type="journal article" date="2019" name="Int. J. Syst. Evol. Microbiol.">
        <title>The Global Catalogue of Microorganisms (GCM) 10K type strain sequencing project: providing services to taxonomists for standard genome sequencing and annotation.</title>
        <authorList>
            <consortium name="The Broad Institute Genomics Platform"/>
            <consortium name="The Broad Institute Genome Sequencing Center for Infectious Disease"/>
            <person name="Wu L."/>
            <person name="Ma J."/>
        </authorList>
    </citation>
    <scope>NUCLEOTIDE SEQUENCE [LARGE SCALE GENOMIC DNA]</scope>
    <source>
        <strain evidence="2">JCM 15309</strain>
    </source>
</reference>
<evidence type="ECO:0008006" key="3">
    <source>
        <dbReference type="Google" id="ProtNLM"/>
    </source>
</evidence>
<dbReference type="Proteomes" id="UP001500571">
    <property type="component" value="Unassembled WGS sequence"/>
</dbReference>